<protein>
    <submittedName>
        <fullName evidence="1">Uncharacterized protein</fullName>
    </submittedName>
</protein>
<dbReference type="AlphaFoldDB" id="I7KT65"/>
<comment type="caution">
    <text evidence="1">The sequence shown here is derived from an EMBL/GenBank/DDBJ whole genome shotgun (WGS) entry which is preliminary data.</text>
</comment>
<sequence length="43" mass="4965">MGGFEPPENRIYIYDAIHICHAIIALHTADMEVAYLMDKKEED</sequence>
<dbReference type="Proteomes" id="UP000007652">
    <property type="component" value="Unassembled WGS sequence"/>
</dbReference>
<keyword evidence="2" id="KW-1185">Reference proteome</keyword>
<gene>
    <name evidence="1" type="ORF">CAAU_0779</name>
</gene>
<evidence type="ECO:0000313" key="2">
    <source>
        <dbReference type="Proteomes" id="UP000007652"/>
    </source>
</evidence>
<evidence type="ECO:0000313" key="1">
    <source>
        <dbReference type="EMBL" id="CCJ32863.1"/>
    </source>
</evidence>
<proteinExistence type="predicted"/>
<name>I7KT65_9CLOT</name>
<reference evidence="1 2" key="1">
    <citation type="journal article" date="2011" name="J. Bacteriol.">
        <title>Draft genome sequence of Caloramator australicus strain RC3T, a thermoanaerobe from the Great Artesian Basin of Australia.</title>
        <authorList>
            <person name="Ogg C.D."/>
            <person name="Patel B.K.C."/>
        </authorList>
    </citation>
    <scope>NUCLEOTIDE SEQUENCE [LARGE SCALE GENOMIC DNA]</scope>
    <source>
        <strain evidence="1 2">RC3</strain>
    </source>
</reference>
<dbReference type="EMBL" id="CAKP01000036">
    <property type="protein sequence ID" value="CCJ32863.1"/>
    <property type="molecule type" value="Genomic_DNA"/>
</dbReference>
<organism evidence="1 2">
    <name type="scientific">Caloramator australicus RC3</name>
    <dbReference type="NCBI Taxonomy" id="857293"/>
    <lineage>
        <taxon>Bacteria</taxon>
        <taxon>Bacillati</taxon>
        <taxon>Bacillota</taxon>
        <taxon>Clostridia</taxon>
        <taxon>Eubacteriales</taxon>
        <taxon>Clostridiaceae</taxon>
        <taxon>Caloramator</taxon>
    </lineage>
</organism>
<accession>I7KT65</accession>
<dbReference type="STRING" id="857293.CAAU_0779"/>
<dbReference type="RefSeq" id="WP_008908139.1">
    <property type="nucleotide sequence ID" value="NZ_CAKP01000036.1"/>
</dbReference>